<sequence>MSENTLYKLNEDASTLVTEDFRTGDVQYSDARLKAFREATDLTANLDALEQVIDWVLDEQSPVKEGTSEIEAAVAPAVRKFIDIPLREAGDPTLWHWLAIAWKPEFVRYRWPYDDSQRTVTSMNEKFLGSTQDLYTNAFSRMWFIAEFTCDGDDYSVTEAVFKQQYRVNRIFDRMDLRRPATGLALSKVAIDEDADDDLLEETAKTVSHQWSVTAEECLKEDTIEDIVGEIHKRVERRTT</sequence>
<dbReference type="AlphaFoldDB" id="A0A7T3KUB5"/>
<name>A0A7T3KUB5_9EURY</name>
<organism evidence="1 2">
    <name type="scientific">Halosimplex litoreum</name>
    <dbReference type="NCBI Taxonomy" id="1198301"/>
    <lineage>
        <taxon>Archaea</taxon>
        <taxon>Methanobacteriati</taxon>
        <taxon>Methanobacteriota</taxon>
        <taxon>Stenosarchaea group</taxon>
        <taxon>Halobacteria</taxon>
        <taxon>Halobacteriales</taxon>
        <taxon>Haloarculaceae</taxon>
        <taxon>Halosimplex</taxon>
    </lineage>
</organism>
<dbReference type="KEGG" id="hlt:I7X12_12475"/>
<dbReference type="GeneID" id="60589322"/>
<dbReference type="InterPro" id="IPR045920">
    <property type="entry name" value="DUF6339"/>
</dbReference>
<gene>
    <name evidence="1" type="ORF">I7X12_12475</name>
</gene>
<accession>A0A7T3KUB5</accession>
<dbReference type="Pfam" id="PF19866">
    <property type="entry name" value="DUF6339"/>
    <property type="match status" value="1"/>
</dbReference>
<proteinExistence type="predicted"/>
<dbReference type="OrthoDB" id="303994at2157"/>
<dbReference type="EMBL" id="CP065856">
    <property type="protein sequence ID" value="QPV61575.1"/>
    <property type="molecule type" value="Genomic_DNA"/>
</dbReference>
<dbReference type="Proteomes" id="UP000595001">
    <property type="component" value="Chromosome"/>
</dbReference>
<evidence type="ECO:0000313" key="2">
    <source>
        <dbReference type="Proteomes" id="UP000595001"/>
    </source>
</evidence>
<protein>
    <submittedName>
        <fullName evidence="1">Uncharacterized protein</fullName>
    </submittedName>
</protein>
<reference evidence="1 2" key="1">
    <citation type="submission" date="2020-12" db="EMBL/GenBank/DDBJ databases">
        <title>Halosimplex halophilum sp. nov. and Halosimplex salinum sp. nov., two new members of the genus Halosimplex.</title>
        <authorList>
            <person name="Cui H.L."/>
        </authorList>
    </citation>
    <scope>NUCLEOTIDE SEQUENCE [LARGE SCALE GENOMIC DNA]</scope>
    <source>
        <strain evidence="1 2">YGH94</strain>
    </source>
</reference>
<keyword evidence="2" id="KW-1185">Reference proteome</keyword>
<dbReference type="RefSeq" id="WP_198060405.1">
    <property type="nucleotide sequence ID" value="NZ_CP065856.1"/>
</dbReference>
<evidence type="ECO:0000313" key="1">
    <source>
        <dbReference type="EMBL" id="QPV61575.1"/>
    </source>
</evidence>